<feature type="transmembrane region" description="Helical" evidence="10">
    <location>
        <begin position="678"/>
        <end position="699"/>
    </location>
</feature>
<feature type="transmembrane region" description="Helical" evidence="10">
    <location>
        <begin position="368"/>
        <end position="389"/>
    </location>
</feature>
<keyword evidence="4 10" id="KW-0812">Transmembrane</keyword>
<dbReference type="GO" id="GO:0007165">
    <property type="term" value="P:signal transduction"/>
    <property type="evidence" value="ECO:0007669"/>
    <property type="project" value="UniProtKB-KW"/>
</dbReference>
<feature type="transmembrane region" description="Helical" evidence="10">
    <location>
        <begin position="6"/>
        <end position="25"/>
    </location>
</feature>
<dbReference type="GO" id="GO:0004984">
    <property type="term" value="F:olfactory receptor activity"/>
    <property type="evidence" value="ECO:0007669"/>
    <property type="project" value="InterPro"/>
</dbReference>
<dbReference type="GeneID" id="100576992"/>
<feature type="transmembrane region" description="Helical" evidence="10">
    <location>
        <begin position="261"/>
        <end position="285"/>
    </location>
</feature>
<evidence type="ECO:0000256" key="9">
    <source>
        <dbReference type="ARBA" id="ARBA00023224"/>
    </source>
</evidence>
<dbReference type="KEGG" id="ame:100576992"/>
<keyword evidence="7 10" id="KW-0472">Membrane</keyword>
<dbReference type="EnsemblMetazoa" id="XM_026444442">
    <property type="protein sequence ID" value="XP_026300227"/>
    <property type="gene ID" value="LOC100576992"/>
</dbReference>
<evidence type="ECO:0000256" key="8">
    <source>
        <dbReference type="ARBA" id="ARBA00023170"/>
    </source>
</evidence>
<name>A0A7M7MSH3_APIME</name>
<reference evidence="11" key="1">
    <citation type="submission" date="2021-01" db="UniProtKB">
        <authorList>
            <consortium name="EnsemblMetazoa"/>
        </authorList>
    </citation>
    <scope>IDENTIFICATION</scope>
    <source>
        <strain evidence="11">DH4</strain>
    </source>
</reference>
<evidence type="ECO:0000256" key="3">
    <source>
        <dbReference type="ARBA" id="ARBA00022606"/>
    </source>
</evidence>
<dbReference type="GO" id="GO:0005549">
    <property type="term" value="F:odorant binding"/>
    <property type="evidence" value="ECO:0007669"/>
    <property type="project" value="InterPro"/>
</dbReference>
<evidence type="ECO:0000313" key="11">
    <source>
        <dbReference type="EnsemblMetazoa" id="XP_026300227"/>
    </source>
</evidence>
<evidence type="ECO:0000256" key="6">
    <source>
        <dbReference type="ARBA" id="ARBA00022989"/>
    </source>
</evidence>
<keyword evidence="5" id="KW-0552">Olfaction</keyword>
<dbReference type="Proteomes" id="UP000005203">
    <property type="component" value="Linkage group LG12"/>
</dbReference>
<dbReference type="AlphaFoldDB" id="A0A7M7MSH3"/>
<evidence type="ECO:0000256" key="7">
    <source>
        <dbReference type="ARBA" id="ARBA00023136"/>
    </source>
</evidence>
<feature type="transmembrane region" description="Helical" evidence="10">
    <location>
        <begin position="471"/>
        <end position="494"/>
    </location>
</feature>
<gene>
    <name evidence="13" type="primary">LOC100576992</name>
</gene>
<feature type="transmembrane region" description="Helical" evidence="10">
    <location>
        <begin position="37"/>
        <end position="59"/>
    </location>
</feature>
<accession>A0A7M7MSH3</accession>
<feature type="transmembrane region" description="Helical" evidence="10">
    <location>
        <begin position="529"/>
        <end position="550"/>
    </location>
</feature>
<feature type="transmembrane region" description="Helical" evidence="10">
    <location>
        <begin position="442"/>
        <end position="459"/>
    </location>
</feature>
<feature type="transmembrane region" description="Helical" evidence="10">
    <location>
        <begin position="297"/>
        <end position="315"/>
    </location>
</feature>
<keyword evidence="9" id="KW-0807">Transducer</keyword>
<evidence type="ECO:0000256" key="5">
    <source>
        <dbReference type="ARBA" id="ARBA00022725"/>
    </source>
</evidence>
<evidence type="ECO:0000256" key="10">
    <source>
        <dbReference type="SAM" id="Phobius"/>
    </source>
</evidence>
<evidence type="ECO:0000256" key="2">
    <source>
        <dbReference type="ARBA" id="ARBA00022475"/>
    </source>
</evidence>
<evidence type="ECO:0000313" key="12">
    <source>
        <dbReference type="Proteomes" id="UP000005203"/>
    </source>
</evidence>
<dbReference type="InterPro" id="IPR004117">
    <property type="entry name" value="7tm6_olfct_rcpt"/>
</dbReference>
<reference evidence="13" key="2">
    <citation type="submission" date="2025-04" db="UniProtKB">
        <authorList>
            <consortium name="RefSeq"/>
        </authorList>
    </citation>
    <scope>IDENTIFICATION</scope>
    <source>
        <strain evidence="13">DH4</strain>
        <tissue evidence="13">Whole body</tissue>
    </source>
</reference>
<proteinExistence type="predicted"/>
<keyword evidence="2" id="KW-1003">Cell membrane</keyword>
<dbReference type="RefSeq" id="XP_026300227.1">
    <property type="nucleotide sequence ID" value="XM_026444442.1"/>
</dbReference>
<dbReference type="PANTHER" id="PTHR21137">
    <property type="entry name" value="ODORANT RECEPTOR"/>
    <property type="match status" value="1"/>
</dbReference>
<evidence type="ECO:0000256" key="4">
    <source>
        <dbReference type="ARBA" id="ARBA00022692"/>
    </source>
</evidence>
<feature type="transmembrane region" description="Helical" evidence="10">
    <location>
        <begin position="581"/>
        <end position="603"/>
    </location>
</feature>
<evidence type="ECO:0000313" key="13">
    <source>
        <dbReference type="RefSeq" id="XP_026300227.1"/>
    </source>
</evidence>
<keyword evidence="12" id="KW-1185">Reference proteome</keyword>
<comment type="subcellular location">
    <subcellularLocation>
        <location evidence="1">Cell membrane</location>
        <topology evidence="1">Multi-pass membrane protein</topology>
    </subcellularLocation>
</comment>
<feature type="transmembrane region" description="Helical" evidence="10">
    <location>
        <begin position="409"/>
        <end position="430"/>
    </location>
</feature>
<keyword evidence="8" id="KW-0675">Receptor</keyword>
<sequence length="816" mass="94636">MRSTRDISIIWTSFLMKIVGLWLAADRDEQRRRDFALIYTVGALFIIVCIGFRDIYFTWGNFSDSVYISCNNLYLMIVVLKVGVLYAHKMEFFDLVTFTRNNFWRSYPDPEEELILAECKRICTIFVVVISFCAQGTCTGYMITPIIANVGRNESDRELPFNLWVDLPVGLSPYFEILFTVQILCVYHVGVCYICFDNLLCIVNLHVAGQFRILQHRLRNLNVAVTGDRESYRANVCHAKLRSCVIRHQTLTKYCKQLENIFTIIVLGQVLFLALVICLVGFQLFLMDTPASRKVSLTLNFAGTLCQLLMFTYSCDDLIRESVNVGNAVFSGPWAELPMDKVGRVVRKNLIIVVARSHRVCCLTAGKFFPVSLETSTAVLSTAMSYFTLLKHSSLKMENTTFGMSSNKVGGDLSITVMTFYMKIVGFWIASNYVEERRRNLTISYTFFAIFFAMATEARDLYFSWGNFGDSILIICNLVTVILVLFKISISLMYRNKLHKIIQYAKTNFWNLKYDLHDEQIIINTCKRYSTFFVCIFTFFSQGTVFSFVIRSLKENIGKNETERIHPFNLWLDESWYMTPYFEMVFIIEILSLYHVGVCYLYFDNFMCIINLHIAGQFRILQHRFSNVCNEMCEKCCYQLSRKSPYLSICKYAKLKIYIRQHQTLIEYCRKLEMVSNFIIFGQVLLFSLLICLDGYLILMEDTSNMSRLIFTFHLISCMCQLLMFTYSCDCLIRDSTNIANATYNSLWSFMPMDKYGKMLRKDLILVIMRSKSPCYLTALGFFPVSLETYISILSTAISYFTLLRNRAEQTIMNDA</sequence>
<organism evidence="11">
    <name type="scientific">Apis mellifera</name>
    <name type="common">Honeybee</name>
    <dbReference type="NCBI Taxonomy" id="7460"/>
    <lineage>
        <taxon>Eukaryota</taxon>
        <taxon>Metazoa</taxon>
        <taxon>Ecdysozoa</taxon>
        <taxon>Arthropoda</taxon>
        <taxon>Hexapoda</taxon>
        <taxon>Insecta</taxon>
        <taxon>Pterygota</taxon>
        <taxon>Neoptera</taxon>
        <taxon>Endopterygota</taxon>
        <taxon>Hymenoptera</taxon>
        <taxon>Apocrita</taxon>
        <taxon>Aculeata</taxon>
        <taxon>Apoidea</taxon>
        <taxon>Anthophila</taxon>
        <taxon>Apidae</taxon>
        <taxon>Apis</taxon>
    </lineage>
</organism>
<dbReference type="PANTHER" id="PTHR21137:SF35">
    <property type="entry name" value="ODORANT RECEPTOR 19A-RELATED"/>
    <property type="match status" value="1"/>
</dbReference>
<keyword evidence="3" id="KW-0716">Sensory transduction</keyword>
<dbReference type="Pfam" id="PF02949">
    <property type="entry name" value="7tm_6"/>
    <property type="match status" value="2"/>
</dbReference>
<accession>A0A8B8H889</accession>
<dbReference type="OrthoDB" id="8185860at2759"/>
<evidence type="ECO:0000256" key="1">
    <source>
        <dbReference type="ARBA" id="ARBA00004651"/>
    </source>
</evidence>
<dbReference type="GO" id="GO:0005886">
    <property type="term" value="C:plasma membrane"/>
    <property type="evidence" value="ECO:0007669"/>
    <property type="project" value="UniProtKB-SubCell"/>
</dbReference>
<feature type="transmembrane region" description="Helical" evidence="10">
    <location>
        <begin position="711"/>
        <end position="729"/>
    </location>
</feature>
<keyword evidence="6 10" id="KW-1133">Transmembrane helix</keyword>
<protein>
    <submittedName>
        <fullName evidence="13">Uncharacterized protein LOC100576992</fullName>
    </submittedName>
</protein>